<organism evidence="1 2">
    <name type="scientific">Drosophila mauritiana</name>
    <name type="common">Fruit fly</name>
    <dbReference type="NCBI Taxonomy" id="7226"/>
    <lineage>
        <taxon>Eukaryota</taxon>
        <taxon>Metazoa</taxon>
        <taxon>Ecdysozoa</taxon>
        <taxon>Arthropoda</taxon>
        <taxon>Hexapoda</taxon>
        <taxon>Insecta</taxon>
        <taxon>Pterygota</taxon>
        <taxon>Neoptera</taxon>
        <taxon>Endopterygota</taxon>
        <taxon>Diptera</taxon>
        <taxon>Brachycera</taxon>
        <taxon>Muscomorpha</taxon>
        <taxon>Ephydroidea</taxon>
        <taxon>Drosophilidae</taxon>
        <taxon>Drosophila</taxon>
        <taxon>Sophophora</taxon>
    </lineage>
</organism>
<dbReference type="GO" id="GO:0005549">
    <property type="term" value="F:odorant binding"/>
    <property type="evidence" value="ECO:0007669"/>
    <property type="project" value="InterPro"/>
</dbReference>
<gene>
    <name evidence="2" type="primary">LOC117138024</name>
</gene>
<evidence type="ECO:0000313" key="2">
    <source>
        <dbReference type="RefSeq" id="XP_033155723.1"/>
    </source>
</evidence>
<protein>
    <submittedName>
        <fullName evidence="2">General odorant-binding protein 57b</fullName>
    </submittedName>
</protein>
<reference evidence="2" key="1">
    <citation type="submission" date="2025-08" db="UniProtKB">
        <authorList>
            <consortium name="RefSeq"/>
        </authorList>
    </citation>
    <scope>IDENTIFICATION</scope>
    <source>
        <strain evidence="2">Mau12</strain>
        <tissue evidence="2">Whole Body</tissue>
    </source>
</reference>
<dbReference type="GeneID" id="117138024"/>
<dbReference type="RefSeq" id="XP_033155723.1">
    <property type="nucleotide sequence ID" value="XM_033299832.1"/>
</dbReference>
<dbReference type="FunFam" id="1.10.238.20:FF:000007">
    <property type="entry name" value="Odorant-binding protein 57b"/>
    <property type="match status" value="1"/>
</dbReference>
<proteinExistence type="predicted"/>
<name>A0A6P8JIZ6_DROMA</name>
<dbReference type="Gene3D" id="1.10.238.20">
    <property type="entry name" value="Pheromone/general odorant binding protein domain"/>
    <property type="match status" value="1"/>
</dbReference>
<dbReference type="AlphaFoldDB" id="A0A6P8JIZ6"/>
<accession>A0A6P8JIZ6</accession>
<sequence>MHKQLFSFISTMFNYRLVFIAPLILLLFSLAKARHPFDIFHWNWKDFQECLQVNNITIGEYEKYARLETLDYLLNEKVDLRYKCNIKCQLERDSTKWLNAQGRMDLDLMNTTDKASKSITKCMEKAPEEPCAYSFRLVMCAFKAGHPVIDSE</sequence>
<dbReference type="CDD" id="cd23992">
    <property type="entry name" value="PBP_GOBP"/>
    <property type="match status" value="1"/>
</dbReference>
<dbReference type="Proteomes" id="UP000515162">
    <property type="component" value="Chromosome 2R"/>
</dbReference>
<dbReference type="InterPro" id="IPR036728">
    <property type="entry name" value="PBP_GOBP_sf"/>
</dbReference>
<evidence type="ECO:0000313" key="1">
    <source>
        <dbReference type="Proteomes" id="UP000515162"/>
    </source>
</evidence>
<keyword evidence="1" id="KW-1185">Reference proteome</keyword>
<dbReference type="CTD" id="246669"/>
<dbReference type="SUPFAM" id="SSF47565">
    <property type="entry name" value="Insect pheromone/odorant-binding proteins"/>
    <property type="match status" value="1"/>
</dbReference>